<dbReference type="GO" id="GO:0046688">
    <property type="term" value="P:response to copper ion"/>
    <property type="evidence" value="ECO:0007669"/>
    <property type="project" value="InterPro"/>
</dbReference>
<dbReference type="EMBL" id="LT985188">
    <property type="protein sequence ID" value="SPD87647.1"/>
    <property type="molecule type" value="Genomic_DNA"/>
</dbReference>
<evidence type="ECO:0000259" key="7">
    <source>
        <dbReference type="Pfam" id="PF04234"/>
    </source>
</evidence>
<keyword evidence="2" id="KW-0479">Metal-binding</keyword>
<dbReference type="PANTHER" id="PTHR34820:SF4">
    <property type="entry name" value="INNER MEMBRANE PROTEIN YEBZ"/>
    <property type="match status" value="1"/>
</dbReference>
<dbReference type="GO" id="GO:0006825">
    <property type="term" value="P:copper ion transport"/>
    <property type="evidence" value="ECO:0007669"/>
    <property type="project" value="InterPro"/>
</dbReference>
<dbReference type="GO" id="GO:0042597">
    <property type="term" value="C:periplasmic space"/>
    <property type="evidence" value="ECO:0007669"/>
    <property type="project" value="InterPro"/>
</dbReference>
<accession>A0A2N9JJM4</accession>
<organism evidence="8 9">
    <name type="scientific">Micropruina glycogenica</name>
    <dbReference type="NCBI Taxonomy" id="75385"/>
    <lineage>
        <taxon>Bacteria</taxon>
        <taxon>Bacillati</taxon>
        <taxon>Actinomycetota</taxon>
        <taxon>Actinomycetes</taxon>
        <taxon>Propionibacteriales</taxon>
        <taxon>Nocardioidaceae</taxon>
        <taxon>Micropruina</taxon>
    </lineage>
</organism>
<dbReference type="SUPFAM" id="SSF81296">
    <property type="entry name" value="E set domains"/>
    <property type="match status" value="1"/>
</dbReference>
<keyword evidence="4" id="KW-0186">Copper</keyword>
<name>A0A2N9JJM4_9ACTN</name>
<gene>
    <name evidence="8" type="ORF">MPLG2_2617</name>
</gene>
<feature type="region of interest" description="Disordered" evidence="5">
    <location>
        <begin position="137"/>
        <end position="205"/>
    </location>
</feature>
<evidence type="ECO:0000256" key="3">
    <source>
        <dbReference type="ARBA" id="ARBA00022729"/>
    </source>
</evidence>
<keyword evidence="6" id="KW-0812">Transmembrane</keyword>
<dbReference type="InterPro" id="IPR032694">
    <property type="entry name" value="CopC/D"/>
</dbReference>
<keyword evidence="9" id="KW-1185">Reference proteome</keyword>
<feature type="compositionally biased region" description="Low complexity" evidence="5">
    <location>
        <begin position="186"/>
        <end position="205"/>
    </location>
</feature>
<feature type="transmembrane region" description="Helical" evidence="6">
    <location>
        <begin position="209"/>
        <end position="231"/>
    </location>
</feature>
<proteinExistence type="predicted"/>
<evidence type="ECO:0000256" key="5">
    <source>
        <dbReference type="SAM" id="MobiDB-lite"/>
    </source>
</evidence>
<dbReference type="GO" id="GO:0005507">
    <property type="term" value="F:copper ion binding"/>
    <property type="evidence" value="ECO:0007669"/>
    <property type="project" value="InterPro"/>
</dbReference>
<protein>
    <submittedName>
        <fullName evidence="8">CopC domain-containing protein</fullName>
    </submittedName>
</protein>
<sequence>MRRIAAAVLAVVVGLVGLLAVESTAFASSRLKVSDPAEHEQLSIRPGWVSLAFDRTVKKSMLKVLVVNSKGRNVVSGDLIYQGSAVLVQLENNLAKDTYTVKYQVDRKDGQPEGGAYQFSYGDGEWTDIVKTWSGTAEQPPEMANPDPMATGPVETPTTTPPVVEVSEEPTPTTTPSGTQSSATESPSGSVVPSASPTPTAPVSGGSDATGWIVGGVVLLVAAGGAGWWLVRRRRAA</sequence>
<keyword evidence="6" id="KW-1133">Transmembrane helix</keyword>
<dbReference type="InterPro" id="IPR014756">
    <property type="entry name" value="Ig_E-set"/>
</dbReference>
<dbReference type="InterPro" id="IPR007348">
    <property type="entry name" value="CopC_dom"/>
</dbReference>
<keyword evidence="6" id="KW-0472">Membrane</keyword>
<evidence type="ECO:0000256" key="1">
    <source>
        <dbReference type="ARBA" id="ARBA00004196"/>
    </source>
</evidence>
<keyword evidence="3" id="KW-0732">Signal</keyword>
<dbReference type="InterPro" id="IPR014755">
    <property type="entry name" value="Cu-Rt/internalin_Ig-like"/>
</dbReference>
<reference evidence="8 9" key="1">
    <citation type="submission" date="2018-02" db="EMBL/GenBank/DDBJ databases">
        <authorList>
            <person name="Cohen D.B."/>
            <person name="Kent A.D."/>
        </authorList>
    </citation>
    <scope>NUCLEOTIDE SEQUENCE [LARGE SCALE GENOMIC DNA]</scope>
    <source>
        <strain evidence="8">1</strain>
    </source>
</reference>
<dbReference type="KEGG" id="mgg:MPLG2_2617"/>
<evidence type="ECO:0000256" key="2">
    <source>
        <dbReference type="ARBA" id="ARBA00022723"/>
    </source>
</evidence>
<dbReference type="GO" id="GO:0030313">
    <property type="term" value="C:cell envelope"/>
    <property type="evidence" value="ECO:0007669"/>
    <property type="project" value="UniProtKB-SubCell"/>
</dbReference>
<evidence type="ECO:0000313" key="8">
    <source>
        <dbReference type="EMBL" id="SPD87647.1"/>
    </source>
</evidence>
<dbReference type="Proteomes" id="UP000238164">
    <property type="component" value="Chromosome 1"/>
</dbReference>
<dbReference type="Pfam" id="PF04234">
    <property type="entry name" value="CopC"/>
    <property type="match status" value="1"/>
</dbReference>
<dbReference type="Gene3D" id="2.60.40.1220">
    <property type="match status" value="1"/>
</dbReference>
<dbReference type="GO" id="GO:0005886">
    <property type="term" value="C:plasma membrane"/>
    <property type="evidence" value="ECO:0007669"/>
    <property type="project" value="TreeGrafter"/>
</dbReference>
<dbReference type="AlphaFoldDB" id="A0A2N9JJM4"/>
<dbReference type="PANTHER" id="PTHR34820">
    <property type="entry name" value="INNER MEMBRANE PROTEIN YEBZ"/>
    <property type="match status" value="1"/>
</dbReference>
<feature type="compositionally biased region" description="Low complexity" evidence="5">
    <location>
        <begin position="151"/>
        <end position="179"/>
    </location>
</feature>
<dbReference type="OrthoDB" id="5242236at2"/>
<feature type="domain" description="CopC" evidence="7">
    <location>
        <begin position="30"/>
        <end position="120"/>
    </location>
</feature>
<evidence type="ECO:0000313" key="9">
    <source>
        <dbReference type="Proteomes" id="UP000238164"/>
    </source>
</evidence>
<evidence type="ECO:0000256" key="4">
    <source>
        <dbReference type="ARBA" id="ARBA00023008"/>
    </source>
</evidence>
<comment type="subcellular location">
    <subcellularLocation>
        <location evidence="1">Cell envelope</location>
    </subcellularLocation>
</comment>
<evidence type="ECO:0000256" key="6">
    <source>
        <dbReference type="SAM" id="Phobius"/>
    </source>
</evidence>
<dbReference type="RefSeq" id="WP_158681132.1">
    <property type="nucleotide sequence ID" value="NZ_BAAAGO010000031.1"/>
</dbReference>